<sequence length="349" mass="39419">MYTFQIYIQDVEPYKGGTIRCDDGLFPSETEDGPSWVPANTHAIRFLEVADWLWSKNGIAVDPPTLPNKQSVAGYWEENPPEEYPDPYYTVGGGPLGQGNKPFIFDPPLLHNTQWVNVLEKADTLVIQIYEDMRNVRFLGAGEEPVPPPRPVDPSDLFTDKLGWDPCAAVPEFCEPEPVPWDDAICIRLGFYELCPKKDETSRRLVQVRDISAAVVRHLETLRALARADVSDPRRDAEAAFFRARERICRAQQYGRLLAEARAGLLEIIRRDARTLQSLQFATDMSIRVDLGLHALARCAREFDGSESDLRAPLRAARAALDNFSTALLCFQRLHAWALPNELRAGRRT</sequence>
<keyword evidence="2" id="KW-1185">Reference proteome</keyword>
<organism evidence="1 2">
    <name type="scientific">Nannocystis exedens</name>
    <dbReference type="NCBI Taxonomy" id="54"/>
    <lineage>
        <taxon>Bacteria</taxon>
        <taxon>Pseudomonadati</taxon>
        <taxon>Myxococcota</taxon>
        <taxon>Polyangia</taxon>
        <taxon>Nannocystales</taxon>
        <taxon>Nannocystaceae</taxon>
        <taxon>Nannocystis</taxon>
    </lineage>
</organism>
<accession>A0A1I2HGX9</accession>
<evidence type="ECO:0000313" key="1">
    <source>
        <dbReference type="EMBL" id="SFF28137.1"/>
    </source>
</evidence>
<evidence type="ECO:0000313" key="2">
    <source>
        <dbReference type="Proteomes" id="UP000199400"/>
    </source>
</evidence>
<protein>
    <submittedName>
        <fullName evidence="1">Uncharacterized protein</fullName>
    </submittedName>
</protein>
<dbReference type="Proteomes" id="UP000199400">
    <property type="component" value="Unassembled WGS sequence"/>
</dbReference>
<dbReference type="EMBL" id="FOMX01000041">
    <property type="protein sequence ID" value="SFF28137.1"/>
    <property type="molecule type" value="Genomic_DNA"/>
</dbReference>
<reference evidence="2" key="1">
    <citation type="submission" date="2016-10" db="EMBL/GenBank/DDBJ databases">
        <authorList>
            <person name="Varghese N."/>
            <person name="Submissions S."/>
        </authorList>
    </citation>
    <scope>NUCLEOTIDE SEQUENCE [LARGE SCALE GENOMIC DNA]</scope>
    <source>
        <strain evidence="2">ATCC 25963</strain>
    </source>
</reference>
<name>A0A1I2HGX9_9BACT</name>
<gene>
    <name evidence="1" type="ORF">SAMN02745121_07913</name>
</gene>
<proteinExistence type="predicted"/>
<dbReference type="RefSeq" id="WP_096326261.1">
    <property type="nucleotide sequence ID" value="NZ_FOMX01000041.1"/>
</dbReference>
<dbReference type="AlphaFoldDB" id="A0A1I2HGX9"/>